<name>A0A7W5DR60_9PORP</name>
<dbReference type="EC" id="3.5.1.28" evidence="2"/>
<keyword evidence="7" id="KW-1185">Reference proteome</keyword>
<proteinExistence type="predicted"/>
<evidence type="ECO:0000313" key="6">
    <source>
        <dbReference type="EMBL" id="MBB3187570.1"/>
    </source>
</evidence>
<sequence>MRRLLITFGFLLFNFYAGILFAHPFTVTIDAGHGGKDPGAIGSFAQEKNINLAVALKLGKLIQKNCPDVRVVYTRKTDIFIPLEERAMIANNAHSNLFICIHTNSSPNPHVTGAETYALGLAKTKANMDVARRENSVILLENNYKEKYQGFNPNSIDSYIMFEYMQDKYIDRSIQFASDVENELTANANRSNRGVRQAGFWVLHQTSMPAVLIELGYITNEKEETYLTSNKGQNHLAESIFKAFLEFKHEYDRKTNNHFVASTEESSPSVAADTSNNNDTASQNQTIKVDTVKPQKEIKEEPAQAPKHETPAQKQVATPQVTHSQTLVSQERKTQDAPIFKIQFLLSSKKLSLNNSQFRHLHHVSFYQEDHWYKYTAGDTSNYRQIIAEHQKIKKLYPTAFVIAFVNDHKIPLEEAIRLWRANQQK</sequence>
<dbReference type="GO" id="GO:0009253">
    <property type="term" value="P:peptidoglycan catabolic process"/>
    <property type="evidence" value="ECO:0007669"/>
    <property type="project" value="InterPro"/>
</dbReference>
<evidence type="ECO:0000259" key="5">
    <source>
        <dbReference type="SMART" id="SM00646"/>
    </source>
</evidence>
<evidence type="ECO:0000256" key="1">
    <source>
        <dbReference type="ARBA" id="ARBA00001561"/>
    </source>
</evidence>
<dbReference type="FunFam" id="3.40.630.40:FF:000005">
    <property type="entry name" value="N-acetylmuramoyl-L-alanine amidase (AmiA)"/>
    <property type="match status" value="1"/>
</dbReference>
<comment type="catalytic activity">
    <reaction evidence="1">
        <text>Hydrolyzes the link between N-acetylmuramoyl residues and L-amino acid residues in certain cell-wall glycopeptides.</text>
        <dbReference type="EC" id="3.5.1.28"/>
    </reaction>
</comment>
<reference evidence="6 7" key="1">
    <citation type="submission" date="2020-08" db="EMBL/GenBank/DDBJ databases">
        <title>Genomic Encyclopedia of Type Strains, Phase IV (KMG-IV): sequencing the most valuable type-strain genomes for metagenomic binning, comparative biology and taxonomic classification.</title>
        <authorList>
            <person name="Goeker M."/>
        </authorList>
    </citation>
    <scope>NUCLEOTIDE SEQUENCE [LARGE SCALE GENOMIC DNA]</scope>
    <source>
        <strain evidence="6 7">DSM 27471</strain>
    </source>
</reference>
<feature type="compositionally biased region" description="Polar residues" evidence="4">
    <location>
        <begin position="312"/>
        <end position="321"/>
    </location>
</feature>
<dbReference type="InterPro" id="IPR050695">
    <property type="entry name" value="N-acetylmuramoyl_amidase_3"/>
</dbReference>
<gene>
    <name evidence="6" type="ORF">FHX64_001733</name>
</gene>
<dbReference type="CDD" id="cd02696">
    <property type="entry name" value="MurNAc-LAA"/>
    <property type="match status" value="1"/>
</dbReference>
<accession>A0A7W5DR60</accession>
<dbReference type="Gene3D" id="3.40.630.40">
    <property type="entry name" value="Zn-dependent exopeptidases"/>
    <property type="match status" value="1"/>
</dbReference>
<feature type="compositionally biased region" description="Polar residues" evidence="4">
    <location>
        <begin position="261"/>
        <end position="288"/>
    </location>
</feature>
<feature type="region of interest" description="Disordered" evidence="4">
    <location>
        <begin position="261"/>
        <end position="321"/>
    </location>
</feature>
<dbReference type="GO" id="GO:0008745">
    <property type="term" value="F:N-acetylmuramoyl-L-alanine amidase activity"/>
    <property type="evidence" value="ECO:0007669"/>
    <property type="project" value="UniProtKB-EC"/>
</dbReference>
<organism evidence="6 7">
    <name type="scientific">Microbacter margulisiae</name>
    <dbReference type="NCBI Taxonomy" id="1350067"/>
    <lineage>
        <taxon>Bacteria</taxon>
        <taxon>Pseudomonadati</taxon>
        <taxon>Bacteroidota</taxon>
        <taxon>Bacteroidia</taxon>
        <taxon>Bacteroidales</taxon>
        <taxon>Porphyromonadaceae</taxon>
        <taxon>Microbacter</taxon>
    </lineage>
</organism>
<dbReference type="AlphaFoldDB" id="A0A7W5DR60"/>
<evidence type="ECO:0000256" key="4">
    <source>
        <dbReference type="SAM" id="MobiDB-lite"/>
    </source>
</evidence>
<keyword evidence="3 6" id="KW-0378">Hydrolase</keyword>
<dbReference type="EMBL" id="JACHYB010000001">
    <property type="protein sequence ID" value="MBB3187570.1"/>
    <property type="molecule type" value="Genomic_DNA"/>
</dbReference>
<evidence type="ECO:0000313" key="7">
    <source>
        <dbReference type="Proteomes" id="UP000544222"/>
    </source>
</evidence>
<dbReference type="InterPro" id="IPR002508">
    <property type="entry name" value="MurNAc-LAA_cat"/>
</dbReference>
<dbReference type="PANTHER" id="PTHR30404:SF0">
    <property type="entry name" value="N-ACETYLMURAMOYL-L-ALANINE AMIDASE AMIC"/>
    <property type="match status" value="1"/>
</dbReference>
<dbReference type="SUPFAM" id="SSF53187">
    <property type="entry name" value="Zn-dependent exopeptidases"/>
    <property type="match status" value="1"/>
</dbReference>
<dbReference type="PANTHER" id="PTHR30404">
    <property type="entry name" value="N-ACETYLMURAMOYL-L-ALANINE AMIDASE"/>
    <property type="match status" value="1"/>
</dbReference>
<feature type="compositionally biased region" description="Basic and acidic residues" evidence="4">
    <location>
        <begin position="290"/>
        <end position="311"/>
    </location>
</feature>
<dbReference type="Proteomes" id="UP000544222">
    <property type="component" value="Unassembled WGS sequence"/>
</dbReference>
<dbReference type="GO" id="GO:0030288">
    <property type="term" value="C:outer membrane-bounded periplasmic space"/>
    <property type="evidence" value="ECO:0007669"/>
    <property type="project" value="TreeGrafter"/>
</dbReference>
<protein>
    <recommendedName>
        <fullName evidence="2">N-acetylmuramoyl-L-alanine amidase</fullName>
        <ecNumber evidence="2">3.5.1.28</ecNumber>
    </recommendedName>
</protein>
<evidence type="ECO:0000256" key="3">
    <source>
        <dbReference type="ARBA" id="ARBA00022801"/>
    </source>
</evidence>
<dbReference type="RefSeq" id="WP_183413321.1">
    <property type="nucleotide sequence ID" value="NZ_JACHYB010000001.1"/>
</dbReference>
<feature type="domain" description="MurNAc-LAA" evidence="5">
    <location>
        <begin position="87"/>
        <end position="245"/>
    </location>
</feature>
<comment type="caution">
    <text evidence="6">The sequence shown here is derived from an EMBL/GenBank/DDBJ whole genome shotgun (WGS) entry which is preliminary data.</text>
</comment>
<dbReference type="SMART" id="SM00646">
    <property type="entry name" value="Ami_3"/>
    <property type="match status" value="1"/>
</dbReference>
<dbReference type="Pfam" id="PF01520">
    <property type="entry name" value="Amidase_3"/>
    <property type="match status" value="1"/>
</dbReference>
<evidence type="ECO:0000256" key="2">
    <source>
        <dbReference type="ARBA" id="ARBA00011901"/>
    </source>
</evidence>